<organism evidence="7 8">
    <name type="scientific">Alteraurantiacibacter lauratis</name>
    <dbReference type="NCBI Taxonomy" id="2054627"/>
    <lineage>
        <taxon>Bacteria</taxon>
        <taxon>Pseudomonadati</taxon>
        <taxon>Pseudomonadota</taxon>
        <taxon>Alphaproteobacteria</taxon>
        <taxon>Sphingomonadales</taxon>
        <taxon>Erythrobacteraceae</taxon>
        <taxon>Alteraurantiacibacter</taxon>
    </lineage>
</organism>
<name>A0ABV7EK49_9SPHN</name>
<dbReference type="Pfam" id="PF13442">
    <property type="entry name" value="Cytochrome_CBB3"/>
    <property type="match status" value="1"/>
</dbReference>
<keyword evidence="1 4" id="KW-0349">Heme</keyword>
<dbReference type="RefSeq" id="WP_336920283.1">
    <property type="nucleotide sequence ID" value="NZ_JBANRN010000015.1"/>
</dbReference>
<protein>
    <submittedName>
        <fullName evidence="7">C-type cytochrome</fullName>
    </submittedName>
</protein>
<dbReference type="InterPro" id="IPR009056">
    <property type="entry name" value="Cyt_c-like_dom"/>
</dbReference>
<evidence type="ECO:0000256" key="5">
    <source>
        <dbReference type="SAM" id="SignalP"/>
    </source>
</evidence>
<dbReference type="EMBL" id="JBHRSU010000036">
    <property type="protein sequence ID" value="MFC3101851.1"/>
    <property type="molecule type" value="Genomic_DNA"/>
</dbReference>
<reference evidence="8" key="1">
    <citation type="journal article" date="2019" name="Int. J. Syst. Evol. Microbiol.">
        <title>The Global Catalogue of Microorganisms (GCM) 10K type strain sequencing project: providing services to taxonomists for standard genome sequencing and annotation.</title>
        <authorList>
            <consortium name="The Broad Institute Genomics Platform"/>
            <consortium name="The Broad Institute Genome Sequencing Center for Infectious Disease"/>
            <person name="Wu L."/>
            <person name="Ma J."/>
        </authorList>
    </citation>
    <scope>NUCLEOTIDE SEQUENCE [LARGE SCALE GENOMIC DNA]</scope>
    <source>
        <strain evidence="8">KCTC 52606</strain>
    </source>
</reference>
<dbReference type="Proteomes" id="UP001595378">
    <property type="component" value="Unassembled WGS sequence"/>
</dbReference>
<keyword evidence="8" id="KW-1185">Reference proteome</keyword>
<dbReference type="PROSITE" id="PS51007">
    <property type="entry name" value="CYTC"/>
    <property type="match status" value="1"/>
</dbReference>
<dbReference type="PROSITE" id="PS51257">
    <property type="entry name" value="PROKAR_LIPOPROTEIN"/>
    <property type="match status" value="1"/>
</dbReference>
<evidence type="ECO:0000256" key="1">
    <source>
        <dbReference type="ARBA" id="ARBA00022617"/>
    </source>
</evidence>
<dbReference type="InterPro" id="IPR036909">
    <property type="entry name" value="Cyt_c-like_dom_sf"/>
</dbReference>
<dbReference type="SUPFAM" id="SSF46626">
    <property type="entry name" value="Cytochrome c"/>
    <property type="match status" value="1"/>
</dbReference>
<keyword evidence="5" id="KW-0732">Signal</keyword>
<evidence type="ECO:0000313" key="8">
    <source>
        <dbReference type="Proteomes" id="UP001595378"/>
    </source>
</evidence>
<feature type="domain" description="Cytochrome c" evidence="6">
    <location>
        <begin position="54"/>
        <end position="137"/>
    </location>
</feature>
<comment type="caution">
    <text evidence="7">The sequence shown here is derived from an EMBL/GenBank/DDBJ whole genome shotgun (WGS) entry which is preliminary data.</text>
</comment>
<keyword evidence="3 4" id="KW-0408">Iron</keyword>
<evidence type="ECO:0000256" key="4">
    <source>
        <dbReference type="PROSITE-ProRule" id="PRU00433"/>
    </source>
</evidence>
<feature type="signal peptide" evidence="5">
    <location>
        <begin position="1"/>
        <end position="24"/>
    </location>
</feature>
<proteinExistence type="predicted"/>
<evidence type="ECO:0000256" key="2">
    <source>
        <dbReference type="ARBA" id="ARBA00022723"/>
    </source>
</evidence>
<accession>A0ABV7EK49</accession>
<evidence type="ECO:0000259" key="6">
    <source>
        <dbReference type="PROSITE" id="PS51007"/>
    </source>
</evidence>
<gene>
    <name evidence="7" type="ORF">ACFODK_13220</name>
</gene>
<sequence>MRKSVVFGTALAVALAGCAGVAVAQNAATQAAPAAAPAGPPPGMPQPITMAQRPGAIGGEALYVEYCIACHGPNGMGTGLLQRAGRPQPLLEARGGMPAAFVIAAARNGIGNMPAIPRGEVSDEQLQAIADYLAAGPHAVAGGA</sequence>
<keyword evidence="2 4" id="KW-0479">Metal-binding</keyword>
<evidence type="ECO:0000313" key="7">
    <source>
        <dbReference type="EMBL" id="MFC3101851.1"/>
    </source>
</evidence>
<feature type="chain" id="PRO_5046162659" evidence="5">
    <location>
        <begin position="25"/>
        <end position="144"/>
    </location>
</feature>
<evidence type="ECO:0000256" key="3">
    <source>
        <dbReference type="ARBA" id="ARBA00023004"/>
    </source>
</evidence>
<dbReference type="Gene3D" id="1.10.760.10">
    <property type="entry name" value="Cytochrome c-like domain"/>
    <property type="match status" value="1"/>
</dbReference>